<evidence type="ECO:0000259" key="1">
    <source>
        <dbReference type="Pfam" id="PF13480"/>
    </source>
</evidence>
<proteinExistence type="predicted"/>
<evidence type="ECO:0000313" key="3">
    <source>
        <dbReference type="Proteomes" id="UP001204579"/>
    </source>
</evidence>
<keyword evidence="3" id="KW-1185">Reference proteome</keyword>
<accession>A0AAW5N9J2</accession>
<comment type="caution">
    <text evidence="2">The sequence shown here is derived from an EMBL/GenBank/DDBJ whole genome shotgun (WGS) entry which is preliminary data.</text>
</comment>
<dbReference type="InterPro" id="IPR038740">
    <property type="entry name" value="BioF2-like_GNAT_dom"/>
</dbReference>
<reference evidence="2 3" key="1">
    <citation type="submission" date="2022-08" db="EMBL/GenBank/DDBJ databases">
        <authorList>
            <person name="Zeman M."/>
            <person name="Kubasova T."/>
        </authorList>
    </citation>
    <scope>NUCLEOTIDE SEQUENCE [LARGE SCALE GENOMIC DNA]</scope>
    <source>
        <strain evidence="2 3">ET62</strain>
    </source>
</reference>
<dbReference type="AlphaFoldDB" id="A0AAW5N9J2"/>
<organism evidence="2 3">
    <name type="scientific">Phocaeicola barnesiae</name>
    <dbReference type="NCBI Taxonomy" id="376804"/>
    <lineage>
        <taxon>Bacteria</taxon>
        <taxon>Pseudomonadati</taxon>
        <taxon>Bacteroidota</taxon>
        <taxon>Bacteroidia</taxon>
        <taxon>Bacteroidales</taxon>
        <taxon>Bacteroidaceae</taxon>
        <taxon>Phocaeicola</taxon>
    </lineage>
</organism>
<dbReference type="EMBL" id="JANRHJ010000005">
    <property type="protein sequence ID" value="MCR8873494.1"/>
    <property type="molecule type" value="Genomic_DNA"/>
</dbReference>
<dbReference type="RefSeq" id="WP_235301420.1">
    <property type="nucleotide sequence ID" value="NZ_CAUBSI010000003.1"/>
</dbReference>
<dbReference type="Gene3D" id="3.40.630.30">
    <property type="match status" value="1"/>
</dbReference>
<dbReference type="Pfam" id="PF13480">
    <property type="entry name" value="Acetyltransf_6"/>
    <property type="match status" value="1"/>
</dbReference>
<dbReference type="Proteomes" id="UP001204579">
    <property type="component" value="Unassembled WGS sequence"/>
</dbReference>
<name>A0AAW5N9J2_9BACT</name>
<gene>
    <name evidence="2" type="ORF">NW209_05595</name>
</gene>
<feature type="domain" description="BioF2-like acetyltransferase" evidence="1">
    <location>
        <begin position="154"/>
        <end position="285"/>
    </location>
</feature>
<sequence length="325" mass="38350">MPLRLTTYGRSEDIPSLPGKNVFHSTELFRVLEQTDAYRPLLAVAYDGDEPVGKLLCIVRRKSRWLRISYKTFSYGTGEYFGTRWKPEEVFGEILTYLTRYYGGYSWMVEFRNLEDALFGYRYFRQNGYFPIRWLRVRNSLHHPRIDKWMSQSRRRQIQQGLANGAVMEEVESEADIRSLFTMLDHYYSSKLHHYFPDVGFFLSLLTESSGDKEVGKVFAVRYKGRVIGGSVCLFSNGNAYLLFSGGLRKSFPKLYPGVLAVWKAMLYARDHGYEHFEFMDAGLPFRKLGYRDFILRFGGKQLGSRRWFRISWNWLNRLLIRMYV</sequence>
<protein>
    <submittedName>
        <fullName evidence="2">GNAT family N-acetyltransferase</fullName>
    </submittedName>
</protein>
<evidence type="ECO:0000313" key="2">
    <source>
        <dbReference type="EMBL" id="MCR8873494.1"/>
    </source>
</evidence>
<dbReference type="SUPFAM" id="SSF55729">
    <property type="entry name" value="Acyl-CoA N-acyltransferases (Nat)"/>
    <property type="match status" value="1"/>
</dbReference>
<dbReference type="InterPro" id="IPR016181">
    <property type="entry name" value="Acyl_CoA_acyltransferase"/>
</dbReference>